<feature type="region of interest" description="Disordered" evidence="1">
    <location>
        <begin position="117"/>
        <end position="149"/>
    </location>
</feature>
<evidence type="ECO:0000259" key="2">
    <source>
        <dbReference type="Pfam" id="PF21056"/>
    </source>
</evidence>
<name>A0A6G0N9V8_9STRA</name>
<feature type="non-terminal residue" evidence="3">
    <location>
        <position position="1017"/>
    </location>
</feature>
<feature type="compositionally biased region" description="Basic residues" evidence="1">
    <location>
        <begin position="134"/>
        <end position="147"/>
    </location>
</feature>
<feature type="compositionally biased region" description="Basic residues" evidence="1">
    <location>
        <begin position="402"/>
        <end position="421"/>
    </location>
</feature>
<dbReference type="Proteomes" id="UP000476176">
    <property type="component" value="Unassembled WGS sequence"/>
</dbReference>
<dbReference type="EMBL" id="QXGC01001576">
    <property type="protein sequence ID" value="KAE9200127.1"/>
    <property type="molecule type" value="Genomic_DNA"/>
</dbReference>
<gene>
    <name evidence="3" type="ORF">PF004_g19085</name>
</gene>
<evidence type="ECO:0000313" key="4">
    <source>
        <dbReference type="Proteomes" id="UP000476176"/>
    </source>
</evidence>
<evidence type="ECO:0000256" key="1">
    <source>
        <dbReference type="SAM" id="MobiDB-lite"/>
    </source>
</evidence>
<feature type="region of interest" description="Disordered" evidence="1">
    <location>
        <begin position="401"/>
        <end position="421"/>
    </location>
</feature>
<organism evidence="3 4">
    <name type="scientific">Phytophthora fragariae</name>
    <dbReference type="NCBI Taxonomy" id="53985"/>
    <lineage>
        <taxon>Eukaryota</taxon>
        <taxon>Sar</taxon>
        <taxon>Stramenopiles</taxon>
        <taxon>Oomycota</taxon>
        <taxon>Peronosporomycetes</taxon>
        <taxon>Peronosporales</taxon>
        <taxon>Peronosporaceae</taxon>
        <taxon>Phytophthora</taxon>
    </lineage>
</organism>
<feature type="region of interest" description="Disordered" evidence="1">
    <location>
        <begin position="207"/>
        <end position="258"/>
    </location>
</feature>
<feature type="compositionally biased region" description="Polar residues" evidence="1">
    <location>
        <begin position="121"/>
        <end position="131"/>
    </location>
</feature>
<dbReference type="Pfam" id="PF21056">
    <property type="entry name" value="ZSWIM1-3_RNaseH-like"/>
    <property type="match status" value="1"/>
</dbReference>
<sequence length="1017" mass="113568">MFAVGFVLRTSAVVLFELKLFGRYFVEVATKYLPKSPCRLRQKAAVSLLMLSSNGELSLLTAKGYVVVAVVEWRVVAADGEGYIVAATVSKGCCVAADAIVVGYVVVAADEGPLKTASPLIPTTASGTSPPLRTRQHCRANNKRRRGERVLSEEYGDYVRQRQKEKEENEAWESRLLRLLQSEERERSASVASEELKQVLDQLDSVNGSQQAHGAAKASEPAHQDQDDDVRQRAPKIHQSLAKTPKVDRAATSTYTVQTSGDTALAEALNQLDEEDELALHGDTDDLDYVDEEENVEEKTSDVESEHDDSFEDAVCTKRKPKIHRMQPKKSTVAPSRAPDTSEVEAPAAESFLEGFPIFWPSWKAFDDVFADFQQQNFQLFSCRTSTSIKARNKAILEEQKKAKKPAKKMKGKRRSKHRRTGGTLLPEAWETYSRTLLCTHAMPFTGKGTGQRKHTTVRSTGCSARVNVRVCLRPGGKGFHLVVKASGTHDHALSEHQWYNYAENRRIEDVAVVSKAGAKPKRGSFRKRTALKDTHNMIHGAKKTFRGGRSDAERAIAVLDEFIERAPGNTAEFIVDSESNVVRVVTFQTARQKRLFAAFPEVVLVDSTHDTNVNRYKLFSFAVHDVFGRGQYVQHALVQTEEKPNLALVVAVFKRNNPAWANIRVVMTDKVLHEKDVLHEAWPNATQLLYFHVALHTGKLDEFTGHRGADARNIFHNLSQISVPDSVTLLQLSFADQGECPLLKDKQPVLEMDKSDSQEKAAGPAPATSTITSPIVATEGAAAETKKEESRKEMKAAKRIIASIREGRNTRSVKLSHMEILRGPYSRRTTMSLVERLGLPPFEITGVLAVVKYNVGQAVPVIKAIPQAECLRHAIQAIDETNNHDLLARWDDYGYATYDQLKLMEKVVVAKNNFALVQATVDWIETVEFQVGDIVEPFKDTLDISKVDYKAAVEDLNLGEWFFGQHPLHGCEFLDFRENLWLLSGSIIGALFVLRETYEDVGIINPRFLDFDTMEQ</sequence>
<feature type="region of interest" description="Disordered" evidence="1">
    <location>
        <begin position="280"/>
        <end position="342"/>
    </location>
</feature>
<comment type="caution">
    <text evidence="3">The sequence shown here is derived from an EMBL/GenBank/DDBJ whole genome shotgun (WGS) entry which is preliminary data.</text>
</comment>
<dbReference type="PANTHER" id="PTHR31569">
    <property type="entry name" value="SWIM-TYPE DOMAIN-CONTAINING PROTEIN"/>
    <property type="match status" value="1"/>
</dbReference>
<evidence type="ECO:0000313" key="3">
    <source>
        <dbReference type="EMBL" id="KAE9200127.1"/>
    </source>
</evidence>
<dbReference type="InterPro" id="IPR048324">
    <property type="entry name" value="ZSWIM1-3_RNaseH-like"/>
</dbReference>
<proteinExistence type="predicted"/>
<dbReference type="AlphaFoldDB" id="A0A6G0N9V8"/>
<reference evidence="3 4" key="1">
    <citation type="submission" date="2018-09" db="EMBL/GenBank/DDBJ databases">
        <title>Genomic investigation of the strawberry pathogen Phytophthora fragariae indicates pathogenicity is determined by transcriptional variation in three key races.</title>
        <authorList>
            <person name="Adams T.M."/>
            <person name="Armitage A.D."/>
            <person name="Sobczyk M.K."/>
            <person name="Bates H.J."/>
            <person name="Dunwell J.M."/>
            <person name="Nellist C.F."/>
            <person name="Harrison R.J."/>
        </authorList>
    </citation>
    <scope>NUCLEOTIDE SEQUENCE [LARGE SCALE GENOMIC DNA]</scope>
    <source>
        <strain evidence="3 4">BC-23</strain>
    </source>
</reference>
<dbReference type="InterPro" id="IPR052579">
    <property type="entry name" value="Zinc_finger_SWIM"/>
</dbReference>
<dbReference type="PANTHER" id="PTHR31569:SF4">
    <property type="entry name" value="SWIM-TYPE DOMAIN-CONTAINING PROTEIN"/>
    <property type="match status" value="1"/>
</dbReference>
<feature type="domain" description="ZSWIM1/3 RNaseH-like" evidence="2">
    <location>
        <begin position="562"/>
        <end position="689"/>
    </location>
</feature>
<feature type="compositionally biased region" description="Basic and acidic residues" evidence="1">
    <location>
        <begin position="220"/>
        <end position="232"/>
    </location>
</feature>
<accession>A0A6G0N9V8</accession>
<feature type="compositionally biased region" description="Acidic residues" evidence="1">
    <location>
        <begin position="285"/>
        <end position="296"/>
    </location>
</feature>
<feature type="compositionally biased region" description="Basic residues" evidence="1">
    <location>
        <begin position="317"/>
        <end position="328"/>
    </location>
</feature>
<protein>
    <recommendedName>
        <fullName evidence="2">ZSWIM1/3 RNaseH-like domain-containing protein</fullName>
    </recommendedName>
</protein>